<comment type="caution">
    <text evidence="2">The sequence shown here is derived from an EMBL/GenBank/DDBJ whole genome shotgun (WGS) entry which is preliminary data.</text>
</comment>
<evidence type="ECO:0000313" key="2">
    <source>
        <dbReference type="EMBL" id="KAJ6409896.1"/>
    </source>
</evidence>
<keyword evidence="3" id="KW-1185">Reference proteome</keyword>
<feature type="region of interest" description="Disordered" evidence="1">
    <location>
        <begin position="51"/>
        <end position="138"/>
    </location>
</feature>
<dbReference type="EMBL" id="JAPFFJ010000015">
    <property type="protein sequence ID" value="KAJ6409896.1"/>
    <property type="molecule type" value="Genomic_DNA"/>
</dbReference>
<proteinExistence type="predicted"/>
<feature type="region of interest" description="Disordered" evidence="1">
    <location>
        <begin position="154"/>
        <end position="203"/>
    </location>
</feature>
<protein>
    <submittedName>
        <fullName evidence="2">Uncharacterized protein</fullName>
    </submittedName>
</protein>
<organism evidence="2 3">
    <name type="scientific">Salix udensis</name>
    <dbReference type="NCBI Taxonomy" id="889485"/>
    <lineage>
        <taxon>Eukaryota</taxon>
        <taxon>Viridiplantae</taxon>
        <taxon>Streptophyta</taxon>
        <taxon>Embryophyta</taxon>
        <taxon>Tracheophyta</taxon>
        <taxon>Spermatophyta</taxon>
        <taxon>Magnoliopsida</taxon>
        <taxon>eudicotyledons</taxon>
        <taxon>Gunneridae</taxon>
        <taxon>Pentapetalae</taxon>
        <taxon>rosids</taxon>
        <taxon>fabids</taxon>
        <taxon>Malpighiales</taxon>
        <taxon>Salicaceae</taxon>
        <taxon>Saliceae</taxon>
        <taxon>Salix</taxon>
    </lineage>
</organism>
<feature type="compositionally biased region" description="Acidic residues" evidence="1">
    <location>
        <begin position="51"/>
        <end position="70"/>
    </location>
</feature>
<accession>A0AAD6JRB4</accession>
<dbReference type="AlphaFoldDB" id="A0AAD6JRB4"/>
<evidence type="ECO:0000313" key="3">
    <source>
        <dbReference type="Proteomes" id="UP001162972"/>
    </source>
</evidence>
<sequence>MENGVARLFVEEKTNVGNEGLRDKVEKERVVAGSDESKGVEDEAFEEAIESLEQLHEEEEEEEEENETVVDESSNLGNETEKFEEAIFVPAESGNPEELGGVGGEEKVDEMVGEDSADKIDEGGTAKEAKGNESSGGEVAEVISNGVIEVLKAEGEGEVDSKQEIKLDEEIPPKDDEREELKEDGLGTEYQATSGDSANIFRG</sequence>
<feature type="compositionally biased region" description="Basic and acidic residues" evidence="1">
    <location>
        <begin position="104"/>
        <end position="131"/>
    </location>
</feature>
<dbReference type="Proteomes" id="UP001162972">
    <property type="component" value="Chromosome 9"/>
</dbReference>
<evidence type="ECO:0000256" key="1">
    <source>
        <dbReference type="SAM" id="MobiDB-lite"/>
    </source>
</evidence>
<name>A0AAD6JRB4_9ROSI</name>
<reference evidence="2 3" key="1">
    <citation type="journal article" date="2023" name="Int. J. Mol. Sci.">
        <title>De Novo Assembly and Annotation of 11 Diverse Shrub Willow (Salix) Genomes Reveals Novel Gene Organization in Sex-Linked Regions.</title>
        <authorList>
            <person name="Hyden B."/>
            <person name="Feng K."/>
            <person name="Yates T.B."/>
            <person name="Jawdy S."/>
            <person name="Cereghino C."/>
            <person name="Smart L.B."/>
            <person name="Muchero W."/>
        </authorList>
    </citation>
    <scope>NUCLEOTIDE SEQUENCE [LARGE SCALE GENOMIC DNA]</scope>
    <source>
        <tissue evidence="2">Shoot tip</tissue>
    </source>
</reference>
<gene>
    <name evidence="2" type="ORF">OIU84_009395</name>
</gene>
<feature type="compositionally biased region" description="Basic and acidic residues" evidence="1">
    <location>
        <begin position="154"/>
        <end position="185"/>
    </location>
</feature>